<evidence type="ECO:0000256" key="1">
    <source>
        <dbReference type="ARBA" id="ARBA00023015"/>
    </source>
</evidence>
<keyword evidence="7" id="KW-1185">Reference proteome</keyword>
<dbReference type="SUPFAM" id="SSF51206">
    <property type="entry name" value="cAMP-binding domain-like"/>
    <property type="match status" value="1"/>
</dbReference>
<feature type="domain" description="Cyclic nucleotide-binding" evidence="4">
    <location>
        <begin position="14"/>
        <end position="111"/>
    </location>
</feature>
<dbReference type="GO" id="GO:0003700">
    <property type="term" value="F:DNA-binding transcription factor activity"/>
    <property type="evidence" value="ECO:0007669"/>
    <property type="project" value="TreeGrafter"/>
</dbReference>
<dbReference type="InterPro" id="IPR014710">
    <property type="entry name" value="RmlC-like_jellyroll"/>
</dbReference>
<organism evidence="6 7">
    <name type="scientific">Sporomusa termitida</name>
    <dbReference type="NCBI Taxonomy" id="2377"/>
    <lineage>
        <taxon>Bacteria</taxon>
        <taxon>Bacillati</taxon>
        <taxon>Bacillota</taxon>
        <taxon>Negativicutes</taxon>
        <taxon>Selenomonadales</taxon>
        <taxon>Sporomusaceae</taxon>
        <taxon>Sporomusa</taxon>
    </lineage>
</organism>
<dbReference type="SMART" id="SM00100">
    <property type="entry name" value="cNMP"/>
    <property type="match status" value="1"/>
</dbReference>
<evidence type="ECO:0000313" key="6">
    <source>
        <dbReference type="EMBL" id="QDR80980.1"/>
    </source>
</evidence>
<dbReference type="Pfam" id="PF13545">
    <property type="entry name" value="HTH_Crp_2"/>
    <property type="match status" value="1"/>
</dbReference>
<keyword evidence="2" id="KW-0238">DNA-binding</keyword>
<dbReference type="InterPro" id="IPR018490">
    <property type="entry name" value="cNMP-bd_dom_sf"/>
</dbReference>
<keyword evidence="3" id="KW-0804">Transcription</keyword>
<sequence length="230" mass="25300">MGHDMIAVLTHSPLFGNIEAESLASVLGCLQPKISAYPKNNYIALAGDEFAGLGIVLAGKATVIKENAAGSRIVMTSLEAGDIFGEMIAFSTLSAWPVSVIAQAESTVMFLPAVKIMGTCPNVCSSHKQLITNMLRILSEKAILLNRKVEYLSIRGMREKISSYLLDQHRQTARKTFTLTLNRNDLADFLNVSRTALSREMGRMRDEGLIDFYRSSVKITDLDTLKKVIE</sequence>
<dbReference type="Gene3D" id="2.60.120.10">
    <property type="entry name" value="Jelly Rolls"/>
    <property type="match status" value="1"/>
</dbReference>
<dbReference type="Pfam" id="PF00027">
    <property type="entry name" value="cNMP_binding"/>
    <property type="match status" value="1"/>
</dbReference>
<accession>A0A517DUE6</accession>
<dbReference type="Proteomes" id="UP000320776">
    <property type="component" value="Chromosome"/>
</dbReference>
<name>A0A517DUE6_9FIRM</name>
<dbReference type="AlphaFoldDB" id="A0A517DUE6"/>
<dbReference type="RefSeq" id="WP_144350525.1">
    <property type="nucleotide sequence ID" value="NZ_CP036259.1"/>
</dbReference>
<dbReference type="OrthoDB" id="3176638at2"/>
<dbReference type="SMART" id="SM00419">
    <property type="entry name" value="HTH_CRP"/>
    <property type="match status" value="1"/>
</dbReference>
<dbReference type="EMBL" id="CP036259">
    <property type="protein sequence ID" value="QDR80980.1"/>
    <property type="molecule type" value="Genomic_DNA"/>
</dbReference>
<evidence type="ECO:0000313" key="7">
    <source>
        <dbReference type="Proteomes" id="UP000320776"/>
    </source>
</evidence>
<dbReference type="InterPro" id="IPR012318">
    <property type="entry name" value="HTH_CRP"/>
</dbReference>
<keyword evidence="1" id="KW-0805">Transcription regulation</keyword>
<dbReference type="CDD" id="cd00038">
    <property type="entry name" value="CAP_ED"/>
    <property type="match status" value="1"/>
</dbReference>
<dbReference type="InterPro" id="IPR036390">
    <property type="entry name" value="WH_DNA-bd_sf"/>
</dbReference>
<gene>
    <name evidence="6" type="ORF">SPTER_23230</name>
</gene>
<dbReference type="InterPro" id="IPR050397">
    <property type="entry name" value="Env_Response_Regulators"/>
</dbReference>
<dbReference type="PROSITE" id="PS50042">
    <property type="entry name" value="CNMP_BINDING_3"/>
    <property type="match status" value="1"/>
</dbReference>
<evidence type="ECO:0000259" key="5">
    <source>
        <dbReference type="PROSITE" id="PS51063"/>
    </source>
</evidence>
<dbReference type="InterPro" id="IPR000595">
    <property type="entry name" value="cNMP-bd_dom"/>
</dbReference>
<feature type="domain" description="HTH crp-type" evidence="5">
    <location>
        <begin position="155"/>
        <end position="223"/>
    </location>
</feature>
<reference evidence="6 7" key="1">
    <citation type="submission" date="2019-02" db="EMBL/GenBank/DDBJ databases">
        <title>Closed genome of Sporomusa termitida DSM 4440.</title>
        <authorList>
            <person name="Poehlein A."/>
            <person name="Daniel R."/>
        </authorList>
    </citation>
    <scope>NUCLEOTIDE SEQUENCE [LARGE SCALE GENOMIC DNA]</scope>
    <source>
        <strain evidence="6 7">DSM 4440</strain>
    </source>
</reference>
<dbReference type="PANTHER" id="PTHR24567">
    <property type="entry name" value="CRP FAMILY TRANSCRIPTIONAL REGULATORY PROTEIN"/>
    <property type="match status" value="1"/>
</dbReference>
<evidence type="ECO:0000256" key="3">
    <source>
        <dbReference type="ARBA" id="ARBA00023163"/>
    </source>
</evidence>
<dbReference type="GO" id="GO:0005829">
    <property type="term" value="C:cytosol"/>
    <property type="evidence" value="ECO:0007669"/>
    <property type="project" value="TreeGrafter"/>
</dbReference>
<evidence type="ECO:0000259" key="4">
    <source>
        <dbReference type="PROSITE" id="PS50042"/>
    </source>
</evidence>
<dbReference type="SUPFAM" id="SSF46785">
    <property type="entry name" value="Winged helix' DNA-binding domain"/>
    <property type="match status" value="1"/>
</dbReference>
<dbReference type="PROSITE" id="PS51063">
    <property type="entry name" value="HTH_CRP_2"/>
    <property type="match status" value="1"/>
</dbReference>
<protein>
    <submittedName>
        <fullName evidence="6">Crp-like helix-turn-helix domain protein</fullName>
    </submittedName>
</protein>
<dbReference type="GO" id="GO:0003677">
    <property type="term" value="F:DNA binding"/>
    <property type="evidence" value="ECO:0007669"/>
    <property type="project" value="UniProtKB-KW"/>
</dbReference>
<dbReference type="KEGG" id="sted:SPTER_23230"/>
<dbReference type="PANTHER" id="PTHR24567:SF58">
    <property type="entry name" value="CYCLIC AMP-BINDING REGULATORY PROTEIN"/>
    <property type="match status" value="1"/>
</dbReference>
<proteinExistence type="predicted"/>
<evidence type="ECO:0000256" key="2">
    <source>
        <dbReference type="ARBA" id="ARBA00023125"/>
    </source>
</evidence>